<dbReference type="InterPro" id="IPR005064">
    <property type="entry name" value="BUG"/>
</dbReference>
<dbReference type="Gene3D" id="3.40.190.10">
    <property type="entry name" value="Periplasmic binding protein-like II"/>
    <property type="match status" value="1"/>
</dbReference>
<evidence type="ECO:0000313" key="4">
    <source>
        <dbReference type="Proteomes" id="UP000319949"/>
    </source>
</evidence>
<dbReference type="PANTHER" id="PTHR42928:SF5">
    <property type="entry name" value="BLR1237 PROTEIN"/>
    <property type="match status" value="1"/>
</dbReference>
<keyword evidence="4" id="KW-1185">Reference proteome</keyword>
<dbReference type="Gene3D" id="3.40.190.150">
    <property type="entry name" value="Bordetella uptake gene, domain 1"/>
    <property type="match status" value="1"/>
</dbReference>
<dbReference type="PIRSF" id="PIRSF017082">
    <property type="entry name" value="YflP"/>
    <property type="match status" value="1"/>
</dbReference>
<dbReference type="STRING" id="1803665.GCA_001641335_02859"/>
<comment type="similarity">
    <text evidence="1">Belongs to the UPF0065 (bug) family.</text>
</comment>
<reference evidence="3 4" key="1">
    <citation type="submission" date="2019-06" db="EMBL/GenBank/DDBJ databases">
        <title>Genomic Encyclopedia of Type Strains, Phase IV (KMG-V): Genome sequencing to study the core and pangenomes of soil and plant-associated prokaryotes.</title>
        <authorList>
            <person name="Whitman W."/>
        </authorList>
    </citation>
    <scope>NUCLEOTIDE SEQUENCE [LARGE SCALE GENOMIC DNA]</scope>
    <source>
        <strain evidence="3 4">BR 510</strain>
    </source>
</reference>
<dbReference type="EMBL" id="VITK01000001">
    <property type="protein sequence ID" value="TWB07260.1"/>
    <property type="molecule type" value="Genomic_DNA"/>
</dbReference>
<protein>
    <submittedName>
        <fullName evidence="3">Tripartite-type tricarboxylate transporter receptor subunit TctC</fullName>
    </submittedName>
</protein>
<dbReference type="OrthoDB" id="8970543at2"/>
<dbReference type="CDD" id="cd13578">
    <property type="entry name" value="PBP2_Bug27"/>
    <property type="match status" value="1"/>
</dbReference>
<comment type="caution">
    <text evidence="3">The sequence shown here is derived from an EMBL/GenBank/DDBJ whole genome shotgun (WGS) entry which is preliminary data.</text>
</comment>
<feature type="signal peptide" evidence="2">
    <location>
        <begin position="1"/>
        <end position="22"/>
    </location>
</feature>
<evidence type="ECO:0000256" key="1">
    <source>
        <dbReference type="ARBA" id="ARBA00006987"/>
    </source>
</evidence>
<dbReference type="Proteomes" id="UP000319949">
    <property type="component" value="Unassembled WGS sequence"/>
</dbReference>
<keyword evidence="3" id="KW-0675">Receptor</keyword>
<dbReference type="InterPro" id="IPR042100">
    <property type="entry name" value="Bug_dom1"/>
</dbReference>
<sequence>MLRSARWAVGWLALLWSCASLAQTYPTRPVKIIVPYQAGQGTDVVARYLADHLSRTLGQRFYVENKPGAGGNIGAEQAAHSEPDGYTLLMGTNATQTMNEFMYPSMGFAPDKDFAPIILVGKLPLVITASPSFAGNSVADLISAAKAKPDRIDIALPSTTARVIFEFLKDVTGAPMFGVPYKGSATAMTDVLGGQVPLIIDTVTAVRTQIDDGKLKALGITVLKPSELLPGVKPVAEQGVPDFEMAGWNAFYAPRDTPQAIIELLNGEFAKALALPETRKRLHELGLDPAGGTPADLARFETRERRKWGPVIKATGLQGG</sequence>
<keyword evidence="2" id="KW-0732">Signal</keyword>
<accession>A0A560ED63</accession>
<organism evidence="3 4">
    <name type="scientific">Bradyrhizobium stylosanthis</name>
    <dbReference type="NCBI Taxonomy" id="1803665"/>
    <lineage>
        <taxon>Bacteria</taxon>
        <taxon>Pseudomonadati</taxon>
        <taxon>Pseudomonadota</taxon>
        <taxon>Alphaproteobacteria</taxon>
        <taxon>Hyphomicrobiales</taxon>
        <taxon>Nitrobacteraceae</taxon>
        <taxon>Bradyrhizobium</taxon>
    </lineage>
</organism>
<dbReference type="RefSeq" id="WP_063685309.1">
    <property type="nucleotide sequence ID" value="NZ_LVEM01000002.1"/>
</dbReference>
<dbReference type="PANTHER" id="PTHR42928">
    <property type="entry name" value="TRICARBOXYLATE-BINDING PROTEIN"/>
    <property type="match status" value="1"/>
</dbReference>
<dbReference type="Pfam" id="PF03401">
    <property type="entry name" value="TctC"/>
    <property type="match status" value="1"/>
</dbReference>
<evidence type="ECO:0000256" key="2">
    <source>
        <dbReference type="SAM" id="SignalP"/>
    </source>
</evidence>
<evidence type="ECO:0000313" key="3">
    <source>
        <dbReference type="EMBL" id="TWB07260.1"/>
    </source>
</evidence>
<proteinExistence type="inferred from homology"/>
<gene>
    <name evidence="3" type="ORF">FBZ96_1011078</name>
</gene>
<feature type="chain" id="PRO_5022242630" evidence="2">
    <location>
        <begin position="23"/>
        <end position="320"/>
    </location>
</feature>
<name>A0A560ED63_9BRAD</name>
<dbReference type="AlphaFoldDB" id="A0A560ED63"/>
<dbReference type="SUPFAM" id="SSF53850">
    <property type="entry name" value="Periplasmic binding protein-like II"/>
    <property type="match status" value="1"/>
</dbReference>